<keyword evidence="5" id="KW-0963">Cytoplasm</keyword>
<protein>
    <recommendedName>
        <fullName evidence="5">N-acetyl-gamma-glutamyl-phosphate reductase</fullName>
        <shortName evidence="5">AGPR</shortName>
        <ecNumber evidence="5">1.2.1.38</ecNumber>
    </recommendedName>
    <alternativeName>
        <fullName evidence="5">N-acetyl-glutamate semialdehyde dehydrogenase</fullName>
        <shortName evidence="5">NAGSA dehydrogenase</shortName>
    </alternativeName>
</protein>
<reference evidence="9" key="1">
    <citation type="journal article" date="2019" name="Int. J. Syst. Evol. Microbiol.">
        <title>The Global Catalogue of Microorganisms (GCM) 10K type strain sequencing project: providing services to taxonomists for standard genome sequencing and annotation.</title>
        <authorList>
            <consortium name="The Broad Institute Genomics Platform"/>
            <consortium name="The Broad Institute Genome Sequencing Center for Infectious Disease"/>
            <person name="Wu L."/>
            <person name="Ma J."/>
        </authorList>
    </citation>
    <scope>NUCLEOTIDE SEQUENCE [LARGE SCALE GENOMIC DNA]</scope>
    <source>
        <strain evidence="9">CGMCC 1.16031</strain>
    </source>
</reference>
<dbReference type="Gene3D" id="3.30.360.10">
    <property type="entry name" value="Dihydrodipicolinate Reductase, domain 2"/>
    <property type="match status" value="1"/>
</dbReference>
<evidence type="ECO:0000259" key="7">
    <source>
        <dbReference type="SMART" id="SM00859"/>
    </source>
</evidence>
<dbReference type="InterPro" id="IPR058924">
    <property type="entry name" value="AGPR_dimerisation_dom"/>
</dbReference>
<dbReference type="Gene3D" id="3.40.50.720">
    <property type="entry name" value="NAD(P)-binding Rossmann-like Domain"/>
    <property type="match status" value="1"/>
</dbReference>
<dbReference type="SUPFAM" id="SSF55347">
    <property type="entry name" value="Glyceraldehyde-3-phosphate dehydrogenase-like, C-terminal domain"/>
    <property type="match status" value="1"/>
</dbReference>
<dbReference type="HAMAP" id="MF_00150">
    <property type="entry name" value="ArgC_type1"/>
    <property type="match status" value="1"/>
</dbReference>
<keyword evidence="1 5" id="KW-0055">Arginine biosynthesis</keyword>
<comment type="pathway">
    <text evidence="5">Amino-acid biosynthesis; L-arginine biosynthesis; N(2)-acetyl-L-ornithine from L-glutamate: step 3/4.</text>
</comment>
<comment type="caution">
    <text evidence="8">The sequence shown here is derived from an EMBL/GenBank/DDBJ whole genome shotgun (WGS) entry which is preliminary data.</text>
</comment>
<feature type="active site" evidence="5 6">
    <location>
        <position position="154"/>
    </location>
</feature>
<dbReference type="CDD" id="cd17895">
    <property type="entry name" value="AGPR_1_N"/>
    <property type="match status" value="1"/>
</dbReference>
<comment type="catalytic activity">
    <reaction evidence="5">
        <text>N-acetyl-L-glutamate 5-semialdehyde + phosphate + NADP(+) = N-acetyl-L-glutamyl 5-phosphate + NADPH + H(+)</text>
        <dbReference type="Rhea" id="RHEA:21588"/>
        <dbReference type="ChEBI" id="CHEBI:15378"/>
        <dbReference type="ChEBI" id="CHEBI:29123"/>
        <dbReference type="ChEBI" id="CHEBI:43474"/>
        <dbReference type="ChEBI" id="CHEBI:57783"/>
        <dbReference type="ChEBI" id="CHEBI:57936"/>
        <dbReference type="ChEBI" id="CHEBI:58349"/>
        <dbReference type="EC" id="1.2.1.38"/>
    </reaction>
</comment>
<dbReference type="NCBIfam" id="TIGR01850">
    <property type="entry name" value="argC"/>
    <property type="match status" value="1"/>
</dbReference>
<keyword evidence="4 5" id="KW-0560">Oxidoreductase</keyword>
<comment type="similarity">
    <text evidence="5">Belongs to the NAGSA dehydrogenase family. Type 1 subfamily.</text>
</comment>
<sequence length="333" mass="35693">MKVIVLGASGYTGAELCNLLSRHPSMQLACAYVSENSNDSGKALSQLYPQFPGLDGVTLQPFSLADVHEMDGVSLAFLATPHEFSHDVAPALLDAGIRVADLSGAFRLKDAATFARCYGFNHLQREELALAEYGLVDFYADKITRASLVAVPGCYPTASLLALKPLAALLDTAVRPVINAISGVSGAGRKAALNTSFCEVGVQAYGVLGHRHQPEISAWLGQDVLFTPHLGTFKRGILATISVRLREEVNIADIQHAYQQAYVNSPLVRVSHGQMPRLDDVVNTPRCHIGWQFDPHSGYLVVSSAIDNLLKGAAAQALQNANLMLGLEKDCGL</sequence>
<dbReference type="Proteomes" id="UP001596364">
    <property type="component" value="Unassembled WGS sequence"/>
</dbReference>
<dbReference type="SUPFAM" id="SSF51735">
    <property type="entry name" value="NAD(P)-binding Rossmann-fold domains"/>
    <property type="match status" value="1"/>
</dbReference>
<dbReference type="InterPro" id="IPR000534">
    <property type="entry name" value="Semialdehyde_DH_NAD-bd"/>
</dbReference>
<dbReference type="Pfam" id="PF22698">
    <property type="entry name" value="Semialdhyde_dhC_1"/>
    <property type="match status" value="1"/>
</dbReference>
<dbReference type="InterPro" id="IPR050085">
    <property type="entry name" value="AGPR"/>
</dbReference>
<dbReference type="Pfam" id="PF01118">
    <property type="entry name" value="Semialdhyde_dh"/>
    <property type="match status" value="1"/>
</dbReference>
<comment type="function">
    <text evidence="5">Catalyzes the NADPH-dependent reduction of N-acetyl-5-glutamyl phosphate to yield N-acetyl-L-glutamate 5-semialdehyde.</text>
</comment>
<dbReference type="RefSeq" id="WP_131259349.1">
    <property type="nucleotide sequence ID" value="NZ_JBHSUS010000001.1"/>
</dbReference>
<evidence type="ECO:0000313" key="9">
    <source>
        <dbReference type="Proteomes" id="UP001596364"/>
    </source>
</evidence>
<feature type="domain" description="Semialdehyde dehydrogenase NAD-binding" evidence="7">
    <location>
        <begin position="2"/>
        <end position="146"/>
    </location>
</feature>
<dbReference type="PANTHER" id="PTHR32338:SF10">
    <property type="entry name" value="N-ACETYL-GAMMA-GLUTAMYL-PHOSPHATE REDUCTASE, CHLOROPLASTIC-RELATED"/>
    <property type="match status" value="1"/>
</dbReference>
<evidence type="ECO:0000256" key="3">
    <source>
        <dbReference type="ARBA" id="ARBA00022857"/>
    </source>
</evidence>
<evidence type="ECO:0000256" key="6">
    <source>
        <dbReference type="PROSITE-ProRule" id="PRU10010"/>
    </source>
</evidence>
<name>A0ABW1XJE6_9ALTE</name>
<dbReference type="PANTHER" id="PTHR32338">
    <property type="entry name" value="N-ACETYL-GAMMA-GLUTAMYL-PHOSPHATE REDUCTASE, CHLOROPLASTIC-RELATED-RELATED"/>
    <property type="match status" value="1"/>
</dbReference>
<dbReference type="CDD" id="cd23934">
    <property type="entry name" value="AGPR_1_C"/>
    <property type="match status" value="1"/>
</dbReference>
<dbReference type="EMBL" id="JBHSUS010000001">
    <property type="protein sequence ID" value="MFC6438769.1"/>
    <property type="molecule type" value="Genomic_DNA"/>
</dbReference>
<dbReference type="InterPro" id="IPR000706">
    <property type="entry name" value="AGPR_type-1"/>
</dbReference>
<organism evidence="8 9">
    <name type="scientific">Pseudobowmanella zhangzhouensis</name>
    <dbReference type="NCBI Taxonomy" id="1537679"/>
    <lineage>
        <taxon>Bacteria</taxon>
        <taxon>Pseudomonadati</taxon>
        <taxon>Pseudomonadota</taxon>
        <taxon>Gammaproteobacteria</taxon>
        <taxon>Alteromonadales</taxon>
        <taxon>Alteromonadaceae</taxon>
    </lineage>
</organism>
<keyword evidence="3 5" id="KW-0521">NADP</keyword>
<keyword evidence="2 5" id="KW-0028">Amino-acid biosynthesis</keyword>
<dbReference type="PROSITE" id="PS01224">
    <property type="entry name" value="ARGC"/>
    <property type="match status" value="1"/>
</dbReference>
<evidence type="ECO:0000256" key="4">
    <source>
        <dbReference type="ARBA" id="ARBA00023002"/>
    </source>
</evidence>
<keyword evidence="9" id="KW-1185">Reference proteome</keyword>
<evidence type="ECO:0000256" key="2">
    <source>
        <dbReference type="ARBA" id="ARBA00022605"/>
    </source>
</evidence>
<dbReference type="InterPro" id="IPR036291">
    <property type="entry name" value="NAD(P)-bd_dom_sf"/>
</dbReference>
<evidence type="ECO:0000256" key="5">
    <source>
        <dbReference type="HAMAP-Rule" id="MF_00150"/>
    </source>
</evidence>
<dbReference type="SMART" id="SM00859">
    <property type="entry name" value="Semialdhyde_dh"/>
    <property type="match status" value="1"/>
</dbReference>
<dbReference type="InterPro" id="IPR023013">
    <property type="entry name" value="AGPR_AS"/>
</dbReference>
<gene>
    <name evidence="5 8" type="primary">argC</name>
    <name evidence="8" type="ORF">ACFP85_01155</name>
</gene>
<evidence type="ECO:0000256" key="1">
    <source>
        <dbReference type="ARBA" id="ARBA00022571"/>
    </source>
</evidence>
<evidence type="ECO:0000313" key="8">
    <source>
        <dbReference type="EMBL" id="MFC6438769.1"/>
    </source>
</evidence>
<dbReference type="GO" id="GO:0003942">
    <property type="term" value="F:N-acetyl-gamma-glutamyl-phosphate reductase activity"/>
    <property type="evidence" value="ECO:0007669"/>
    <property type="project" value="UniProtKB-EC"/>
</dbReference>
<accession>A0ABW1XJE6</accession>
<comment type="subcellular location">
    <subcellularLocation>
        <location evidence="5">Cytoplasm</location>
    </subcellularLocation>
</comment>
<dbReference type="EC" id="1.2.1.38" evidence="5"/>
<proteinExistence type="inferred from homology"/>